<comment type="caution">
    <text evidence="1">The sequence shown here is derived from an EMBL/GenBank/DDBJ whole genome shotgun (WGS) entry which is preliminary data.</text>
</comment>
<reference evidence="1" key="1">
    <citation type="submission" date="2021-01" db="EMBL/GenBank/DDBJ databases">
        <authorList>
            <consortium name="Genoscope - CEA"/>
            <person name="William W."/>
        </authorList>
    </citation>
    <scope>NUCLEOTIDE SEQUENCE</scope>
</reference>
<dbReference type="Proteomes" id="UP000692954">
    <property type="component" value="Unassembled WGS sequence"/>
</dbReference>
<organism evidence="1 2">
    <name type="scientific">Paramecium sonneborni</name>
    <dbReference type="NCBI Taxonomy" id="65129"/>
    <lineage>
        <taxon>Eukaryota</taxon>
        <taxon>Sar</taxon>
        <taxon>Alveolata</taxon>
        <taxon>Ciliophora</taxon>
        <taxon>Intramacronucleata</taxon>
        <taxon>Oligohymenophorea</taxon>
        <taxon>Peniculida</taxon>
        <taxon>Parameciidae</taxon>
        <taxon>Paramecium</taxon>
    </lineage>
</organism>
<sequence>MAQRYFQLIEVLQCLTFLIQKIPKKCAYRLIKIHDNKSSVKNFFKLLQAYIQGHKVYHQSIVNYQSSDKKIISQNPSHSYITKVLKSILGEGNNIKNIVAFQQQSEDFYYFHFTNKENSTQLKLFIIIIDKLNN</sequence>
<name>A0A8S1LK94_9CILI</name>
<dbReference type="EMBL" id="CAJJDN010000022">
    <property type="protein sequence ID" value="CAD8066632.1"/>
    <property type="molecule type" value="Genomic_DNA"/>
</dbReference>
<dbReference type="AlphaFoldDB" id="A0A8S1LK94"/>
<accession>A0A8S1LK94</accession>
<evidence type="ECO:0000313" key="1">
    <source>
        <dbReference type="EMBL" id="CAD8066632.1"/>
    </source>
</evidence>
<protein>
    <submittedName>
        <fullName evidence="1">Uncharacterized protein</fullName>
    </submittedName>
</protein>
<proteinExistence type="predicted"/>
<keyword evidence="2" id="KW-1185">Reference proteome</keyword>
<gene>
    <name evidence="1" type="ORF">PSON_ATCC_30995.1.T0220003</name>
</gene>
<evidence type="ECO:0000313" key="2">
    <source>
        <dbReference type="Proteomes" id="UP000692954"/>
    </source>
</evidence>